<evidence type="ECO:0000256" key="3">
    <source>
        <dbReference type="ARBA" id="ARBA00022679"/>
    </source>
</evidence>
<proteinExistence type="inferred from homology"/>
<dbReference type="InterPro" id="IPR038063">
    <property type="entry name" value="Transpep_catalytic_dom"/>
</dbReference>
<name>A0A4S2HAI4_9PROT</name>
<dbReference type="GO" id="GO:0004180">
    <property type="term" value="F:carboxypeptidase activity"/>
    <property type="evidence" value="ECO:0007669"/>
    <property type="project" value="UniProtKB-ARBA"/>
</dbReference>
<gene>
    <name evidence="10" type="ORF">E5162_07450</name>
</gene>
<evidence type="ECO:0000256" key="4">
    <source>
        <dbReference type="ARBA" id="ARBA00022960"/>
    </source>
</evidence>
<dbReference type="InterPro" id="IPR036366">
    <property type="entry name" value="PGBDSf"/>
</dbReference>
<comment type="caution">
    <text evidence="10">The sequence shown here is derived from an EMBL/GenBank/DDBJ whole genome shotgun (WGS) entry which is preliminary data.</text>
</comment>
<protein>
    <submittedName>
        <fullName evidence="10">Murein L,D-transpeptidase</fullName>
    </submittedName>
</protein>
<comment type="similarity">
    <text evidence="2">Belongs to the YkuD family.</text>
</comment>
<dbReference type="Proteomes" id="UP000305451">
    <property type="component" value="Unassembled WGS sequence"/>
</dbReference>
<keyword evidence="5 7" id="KW-0573">Peptidoglycan synthesis</keyword>
<dbReference type="AlphaFoldDB" id="A0A4S2HAI4"/>
<keyword evidence="11" id="KW-1185">Reference proteome</keyword>
<keyword evidence="8" id="KW-0732">Signal</keyword>
<evidence type="ECO:0000256" key="1">
    <source>
        <dbReference type="ARBA" id="ARBA00004752"/>
    </source>
</evidence>
<evidence type="ECO:0000313" key="10">
    <source>
        <dbReference type="EMBL" id="TGY92896.1"/>
    </source>
</evidence>
<dbReference type="SUPFAM" id="SSF141523">
    <property type="entry name" value="L,D-transpeptidase catalytic domain-like"/>
    <property type="match status" value="1"/>
</dbReference>
<dbReference type="PANTHER" id="PTHR41533">
    <property type="entry name" value="L,D-TRANSPEPTIDASE HI_1667-RELATED"/>
    <property type="match status" value="1"/>
</dbReference>
<dbReference type="PROSITE" id="PS52029">
    <property type="entry name" value="LD_TPASE"/>
    <property type="match status" value="1"/>
</dbReference>
<dbReference type="Pfam" id="PF03734">
    <property type="entry name" value="YkuD"/>
    <property type="match status" value="1"/>
</dbReference>
<dbReference type="GO" id="GO:0016740">
    <property type="term" value="F:transferase activity"/>
    <property type="evidence" value="ECO:0007669"/>
    <property type="project" value="UniProtKB-KW"/>
</dbReference>
<dbReference type="InterPro" id="IPR036365">
    <property type="entry name" value="PGBD-like_sf"/>
</dbReference>
<dbReference type="InterPro" id="IPR002477">
    <property type="entry name" value="Peptidoglycan-bd-like"/>
</dbReference>
<comment type="pathway">
    <text evidence="1 7">Cell wall biogenesis; peptidoglycan biosynthesis.</text>
</comment>
<organism evidence="10 11">
    <name type="scientific">Marinicauda pacifica</name>
    <dbReference type="NCBI Taxonomy" id="1133559"/>
    <lineage>
        <taxon>Bacteria</taxon>
        <taxon>Pseudomonadati</taxon>
        <taxon>Pseudomonadota</taxon>
        <taxon>Alphaproteobacteria</taxon>
        <taxon>Maricaulales</taxon>
        <taxon>Maricaulaceae</taxon>
        <taxon>Marinicauda</taxon>
    </lineage>
</organism>
<keyword evidence="6 7" id="KW-0961">Cell wall biogenesis/degradation</keyword>
<dbReference type="InterPro" id="IPR005490">
    <property type="entry name" value="LD_TPept_cat_dom"/>
</dbReference>
<evidence type="ECO:0000256" key="2">
    <source>
        <dbReference type="ARBA" id="ARBA00005992"/>
    </source>
</evidence>
<evidence type="ECO:0000313" key="11">
    <source>
        <dbReference type="Proteomes" id="UP000305451"/>
    </source>
</evidence>
<dbReference type="SUPFAM" id="SSF47090">
    <property type="entry name" value="PGBD-like"/>
    <property type="match status" value="1"/>
</dbReference>
<evidence type="ECO:0000256" key="5">
    <source>
        <dbReference type="ARBA" id="ARBA00022984"/>
    </source>
</evidence>
<feature type="domain" description="L,D-TPase catalytic" evidence="9">
    <location>
        <begin position="255"/>
        <end position="427"/>
    </location>
</feature>
<evidence type="ECO:0000259" key="9">
    <source>
        <dbReference type="PROSITE" id="PS52029"/>
    </source>
</evidence>
<dbReference type="Gene3D" id="2.40.440.10">
    <property type="entry name" value="L,D-transpeptidase catalytic domain-like"/>
    <property type="match status" value="1"/>
</dbReference>
<dbReference type="RefSeq" id="WP_135944480.1">
    <property type="nucleotide sequence ID" value="NZ_BMEI01000002.1"/>
</dbReference>
<dbReference type="EMBL" id="SRXV01000002">
    <property type="protein sequence ID" value="TGY92896.1"/>
    <property type="molecule type" value="Genomic_DNA"/>
</dbReference>
<reference evidence="10 11" key="1">
    <citation type="journal article" date="2013" name="Int. J. Syst. Evol. Microbiol.">
        <title>Marinicauda pacifica gen. nov., sp. nov., a prosthecate alphaproteobacterium of the family Hyphomonadaceae isolated from deep seawater.</title>
        <authorList>
            <person name="Zhang X.Y."/>
            <person name="Li G.W."/>
            <person name="Wang C.S."/>
            <person name="Zhang Y.J."/>
            <person name="Xu X.W."/>
            <person name="Li H."/>
            <person name="Liu A."/>
            <person name="Liu C."/>
            <person name="Xie B.B."/>
            <person name="Qin Q.L."/>
            <person name="Xu Z."/>
            <person name="Chen X.L."/>
            <person name="Zhou B.C."/>
            <person name="Zhang Y.Z."/>
        </authorList>
    </citation>
    <scope>NUCLEOTIDE SEQUENCE [LARGE SCALE GENOMIC DNA]</scope>
    <source>
        <strain evidence="10 11">P-1 km-3</strain>
    </source>
</reference>
<dbReference type="PANTHER" id="PTHR41533:SF2">
    <property type="entry name" value="BLR7131 PROTEIN"/>
    <property type="match status" value="1"/>
</dbReference>
<dbReference type="GO" id="GO:0009252">
    <property type="term" value="P:peptidoglycan biosynthetic process"/>
    <property type="evidence" value="ECO:0007669"/>
    <property type="project" value="UniProtKB-UniPathway"/>
</dbReference>
<dbReference type="InterPro" id="IPR052905">
    <property type="entry name" value="LD-transpeptidase_YkuD-like"/>
</dbReference>
<evidence type="ECO:0000256" key="6">
    <source>
        <dbReference type="ARBA" id="ARBA00023316"/>
    </source>
</evidence>
<dbReference type="OrthoDB" id="9778545at2"/>
<dbReference type="GO" id="GO:0071555">
    <property type="term" value="P:cell wall organization"/>
    <property type="evidence" value="ECO:0007669"/>
    <property type="project" value="UniProtKB-UniRule"/>
</dbReference>
<feature type="chain" id="PRO_5020729700" evidence="8">
    <location>
        <begin position="29"/>
        <end position="495"/>
    </location>
</feature>
<dbReference type="CDD" id="cd16913">
    <property type="entry name" value="YkuD_like"/>
    <property type="match status" value="1"/>
</dbReference>
<feature type="active site" description="Nucleophile" evidence="7">
    <location>
        <position position="401"/>
    </location>
</feature>
<accession>A0A4S2HAI4</accession>
<dbReference type="Pfam" id="PF01471">
    <property type="entry name" value="PG_binding_1"/>
    <property type="match status" value="1"/>
</dbReference>
<dbReference type="InterPro" id="IPR045380">
    <property type="entry name" value="LD_TPept_scaffold_dom"/>
</dbReference>
<feature type="active site" description="Proton donor/acceptor" evidence="7">
    <location>
        <position position="382"/>
    </location>
</feature>
<dbReference type="UniPathway" id="UPA00219"/>
<evidence type="ECO:0000256" key="8">
    <source>
        <dbReference type="SAM" id="SignalP"/>
    </source>
</evidence>
<dbReference type="GO" id="GO:0008360">
    <property type="term" value="P:regulation of cell shape"/>
    <property type="evidence" value="ECO:0007669"/>
    <property type="project" value="UniProtKB-UniRule"/>
</dbReference>
<dbReference type="Pfam" id="PF20142">
    <property type="entry name" value="Scaffold"/>
    <property type="match status" value="1"/>
</dbReference>
<feature type="signal peptide" evidence="8">
    <location>
        <begin position="1"/>
        <end position="28"/>
    </location>
</feature>
<sequence>MHRIFDKLRARALGLLVAALASQAAAFAQAPAWDDAAVESLSFALSEAWTHGLDPRDYGDADRLLEEPPGPRRDALASGVFQTYASHLAFGRVDPRRLDGDWTAPVRDQDIDAWMARALSTGDVYGALEALAPQHPDYAALRSELVYRMAVTEPETLIARGPTLGLGDYGPRVDALRTRLAQLSMLDAPAPDGTPFDQRLQTALMRFQARHNLAGDGRMGETTRRELNAGRDRRIDQLRANLERWRWLTADLGARHIRVNIADYRLEAWQDGEMERVHNIMIGRLYSRTPVFSETMSYIELNPVWYTPGGLGARWVRTFRTNPAYALSQGYRLVSLDTGRVVDPYSADWSHGRYRVIQRPGPNNAMGEVKFMFPNRHNVYIHDTPHRALFANSQRDDSSGCMRVQHPVDLAWWVLDDEPGWSRLQLDEVLATDDTRRVYLDEPIEVHILYFTAVADRFGEVRFIHDVYGRDDAVIAALNGIYPALPEEDALAALE</sequence>
<keyword evidence="4 7" id="KW-0133">Cell shape</keyword>
<dbReference type="Gene3D" id="1.10.101.10">
    <property type="entry name" value="PGBD-like superfamily/PGBD"/>
    <property type="match status" value="1"/>
</dbReference>
<evidence type="ECO:0000256" key="7">
    <source>
        <dbReference type="PROSITE-ProRule" id="PRU01373"/>
    </source>
</evidence>
<keyword evidence="3" id="KW-0808">Transferase</keyword>